<dbReference type="InterPro" id="IPR036188">
    <property type="entry name" value="FAD/NAD-bd_sf"/>
</dbReference>
<gene>
    <name evidence="1" type="ORF">LX95_02153</name>
</gene>
<dbReference type="SUPFAM" id="SSF51905">
    <property type="entry name" value="FAD/NAD(P)-binding domain"/>
    <property type="match status" value="1"/>
</dbReference>
<reference evidence="1 2" key="1">
    <citation type="submission" date="2018-06" db="EMBL/GenBank/DDBJ databases">
        <title>Genomic Encyclopedia of Archaeal and Bacterial Type Strains, Phase II (KMG-II): from individual species to whole genera.</title>
        <authorList>
            <person name="Goeker M."/>
        </authorList>
    </citation>
    <scope>NUCLEOTIDE SEQUENCE [LARGE SCALE GENOMIC DNA]</scope>
    <source>
        <strain evidence="1 2">DSM 15361</strain>
    </source>
</reference>
<comment type="caution">
    <text evidence="1">The sequence shown here is derived from an EMBL/GenBank/DDBJ whole genome shotgun (WGS) entry which is preliminary data.</text>
</comment>
<proteinExistence type="predicted"/>
<evidence type="ECO:0000313" key="2">
    <source>
        <dbReference type="Proteomes" id="UP000249542"/>
    </source>
</evidence>
<dbReference type="PANTHER" id="PTHR39757:SF5">
    <property type="entry name" value="OS02G0190600 PROTEIN"/>
    <property type="match status" value="1"/>
</dbReference>
<organism evidence="1 2">
    <name type="scientific">Mesonia algae</name>
    <dbReference type="NCBI Taxonomy" id="213248"/>
    <lineage>
        <taxon>Bacteria</taxon>
        <taxon>Pseudomonadati</taxon>
        <taxon>Bacteroidota</taxon>
        <taxon>Flavobacteriia</taxon>
        <taxon>Flavobacteriales</taxon>
        <taxon>Flavobacteriaceae</taxon>
        <taxon>Mesonia</taxon>
    </lineage>
</organism>
<sequence length="382" mass="45215">MQNHHYDFIIVGSGLAGLQLALAFSKDNFFKDKSIALIDESSKSKNDKTWCYWEKGKGKWDHLIHATWNKGAFISNHKNLALKLSPYTYKMLRSIDFYNDAKSQLKAHNSIKFIQDCVTSVEENETEVQVIGEQQIYTATHVFDSRIPEDFFKENKKTIKIHQHFKGWMIETSTPQFNPKQFIMMDYRLKWKNSTSFTYVLPISPTKAFVEYTFFTPFTTEEDVYDEQLKSYIKKYLNLKDYRITETEMGNIPMTNFPFHKYHSNKITKIGTGGGWVKPSTGYSFKHTEKKVKRILQNFKEKKSPSNEIFNKKFYYYDKVFLKVIEKENEKGEWLFEQFYSKNSIQDIFKYLDEETNFSEDLRIMGTLYSSAFIKAFFKSLN</sequence>
<protein>
    <submittedName>
        <fullName evidence="1">Lycopene beta-cyclase</fullName>
    </submittedName>
</protein>
<accession>A0A2W7I0E0</accession>
<keyword evidence="2" id="KW-1185">Reference proteome</keyword>
<dbReference type="Gene3D" id="3.50.50.60">
    <property type="entry name" value="FAD/NAD(P)-binding domain"/>
    <property type="match status" value="1"/>
</dbReference>
<dbReference type="Proteomes" id="UP000249542">
    <property type="component" value="Unassembled WGS sequence"/>
</dbReference>
<dbReference type="PANTHER" id="PTHR39757">
    <property type="match status" value="1"/>
</dbReference>
<evidence type="ECO:0000313" key="1">
    <source>
        <dbReference type="EMBL" id="PZW39788.1"/>
    </source>
</evidence>
<dbReference type="AlphaFoldDB" id="A0A2W7I0E0"/>
<name>A0A2W7I0E0_9FLAO</name>
<dbReference type="RefSeq" id="WP_111541427.1">
    <property type="nucleotide sequence ID" value="NZ_QKYV01000005.1"/>
</dbReference>
<dbReference type="Pfam" id="PF05834">
    <property type="entry name" value="Lycopene_cycl"/>
    <property type="match status" value="1"/>
</dbReference>
<dbReference type="EMBL" id="QKYV01000005">
    <property type="protein sequence ID" value="PZW39788.1"/>
    <property type="molecule type" value="Genomic_DNA"/>
</dbReference>